<keyword evidence="3" id="KW-0489">Methyltransferase</keyword>
<dbReference type="InterPro" id="IPR013216">
    <property type="entry name" value="Methyltransf_11"/>
</dbReference>
<sequence length="591" mass="70190">MKIDVGCGFNKQPGYVGVDRYDTPDTKLICDFDSNIPIEDNSVEYIMASHSLEHANNLMKVMEELYRICKHKAIVCIVAPYHQTSLNMANPYHKQVFNEHTPRFFTKHALTNVSFADYYFPHAISWGLGESDNSNLQIDFRCVKMEFFYFPEYRSMSNDEKRRLRNTSNNIVDQIMYHLVVVKENISEEELDSISKGYLEEPVYVTIRKLREQCENLEFEKNSYQLEIDKLLSREMIQKQEKELQQQEQIQQHQEQIQQHQEQIQQHQEQIQQHQEQIQQQQEQIQQQQEQMQQQQERILQQQEQIQQQQEQIQQHQEQVVDNNIPHQDEMLQVGDLAKKIIIDLKDVLDELKINYKNKLVQREKEIMNLNDTYSSAIMEKSDSIHNLMRLHELQTESSTIYSEKIYGLWIENMLIKQGKLRRLINRTKRFFQRKEGDLSAIINEDCRDVVSQSILNTDVNLNNYILQLSSVIIPDHIIYYTVTPKLNGWSGIEVIFTNYSTNLSSKIMALEILSENNLILRTIFLDSFEIKHNKPTKIYFDQIEDSAMQKYFIRYVSTSPSIWGIQTYEWNKYNWRGTKQTVFCGSLVYN</sequence>
<dbReference type="RefSeq" id="WP_190930434.1">
    <property type="nucleotide sequence ID" value="NZ_JACXJA010000034.1"/>
</dbReference>
<feature type="domain" description="Methyltransferase type 11" evidence="2">
    <location>
        <begin position="30"/>
        <end position="76"/>
    </location>
</feature>
<evidence type="ECO:0000313" key="3">
    <source>
        <dbReference type="EMBL" id="MBD2864809.1"/>
    </source>
</evidence>
<keyword evidence="3" id="KW-0808">Transferase</keyword>
<feature type="coiled-coil region" evidence="1">
    <location>
        <begin position="207"/>
        <end position="319"/>
    </location>
</feature>
<evidence type="ECO:0000256" key="1">
    <source>
        <dbReference type="SAM" id="Coils"/>
    </source>
</evidence>
<dbReference type="GO" id="GO:0008757">
    <property type="term" value="F:S-adenosylmethionine-dependent methyltransferase activity"/>
    <property type="evidence" value="ECO:0007669"/>
    <property type="project" value="InterPro"/>
</dbReference>
<keyword evidence="1" id="KW-0175">Coiled coil</keyword>
<dbReference type="Proteomes" id="UP000639396">
    <property type="component" value="Unassembled WGS sequence"/>
</dbReference>
<proteinExistence type="predicted"/>
<dbReference type="AlphaFoldDB" id="A0A927CB55"/>
<accession>A0A927CB55</accession>
<gene>
    <name evidence="3" type="ORF">IDH45_22770</name>
</gene>
<dbReference type="GO" id="GO:0032259">
    <property type="term" value="P:methylation"/>
    <property type="evidence" value="ECO:0007669"/>
    <property type="project" value="UniProtKB-KW"/>
</dbReference>
<evidence type="ECO:0000313" key="4">
    <source>
        <dbReference type="Proteomes" id="UP000639396"/>
    </source>
</evidence>
<dbReference type="InterPro" id="IPR029063">
    <property type="entry name" value="SAM-dependent_MTases_sf"/>
</dbReference>
<protein>
    <submittedName>
        <fullName evidence="3">Methyltransferase domain-containing protein</fullName>
    </submittedName>
</protein>
<dbReference type="Gene3D" id="3.40.50.150">
    <property type="entry name" value="Vaccinia Virus protein VP39"/>
    <property type="match status" value="1"/>
</dbReference>
<keyword evidence="4" id="KW-1185">Reference proteome</keyword>
<dbReference type="EMBL" id="JACXJA010000034">
    <property type="protein sequence ID" value="MBD2864809.1"/>
    <property type="molecule type" value="Genomic_DNA"/>
</dbReference>
<dbReference type="SUPFAM" id="SSF53335">
    <property type="entry name" value="S-adenosyl-L-methionine-dependent methyltransferases"/>
    <property type="match status" value="1"/>
</dbReference>
<name>A0A927CB55_9BACL</name>
<reference evidence="3" key="1">
    <citation type="submission" date="2020-09" db="EMBL/GenBank/DDBJ databases">
        <title>A novel bacterium of genus Paenibacillus, isolated from South China Sea.</title>
        <authorList>
            <person name="Huang H."/>
            <person name="Mo K."/>
            <person name="Hu Y."/>
        </authorList>
    </citation>
    <scope>NUCLEOTIDE SEQUENCE</scope>
    <source>
        <strain evidence="3">IB182363</strain>
    </source>
</reference>
<organism evidence="3 4">
    <name type="scientific">Paenibacillus oceani</name>
    <dbReference type="NCBI Taxonomy" id="2772510"/>
    <lineage>
        <taxon>Bacteria</taxon>
        <taxon>Bacillati</taxon>
        <taxon>Bacillota</taxon>
        <taxon>Bacilli</taxon>
        <taxon>Bacillales</taxon>
        <taxon>Paenibacillaceae</taxon>
        <taxon>Paenibacillus</taxon>
    </lineage>
</organism>
<evidence type="ECO:0000259" key="2">
    <source>
        <dbReference type="Pfam" id="PF08241"/>
    </source>
</evidence>
<comment type="caution">
    <text evidence="3">The sequence shown here is derived from an EMBL/GenBank/DDBJ whole genome shotgun (WGS) entry which is preliminary data.</text>
</comment>
<dbReference type="Pfam" id="PF08241">
    <property type="entry name" value="Methyltransf_11"/>
    <property type="match status" value="1"/>
</dbReference>